<comment type="caution">
    <text evidence="6">The sequence shown here is derived from an EMBL/GenBank/DDBJ whole genome shotgun (WGS) entry which is preliminary data.</text>
</comment>
<keyword evidence="2" id="KW-0326">Glycosidase</keyword>
<dbReference type="Gene3D" id="2.60.40.1760">
    <property type="entry name" value="glycosyl hydrolase (family 31)"/>
    <property type="match status" value="1"/>
</dbReference>
<evidence type="ECO:0000313" key="6">
    <source>
        <dbReference type="EMBL" id="PXW58665.1"/>
    </source>
</evidence>
<dbReference type="GO" id="GO:0004553">
    <property type="term" value="F:hydrolase activity, hydrolyzing O-glycosyl compounds"/>
    <property type="evidence" value="ECO:0007669"/>
    <property type="project" value="InterPro"/>
</dbReference>
<dbReference type="PANTHER" id="PTHR46959">
    <property type="entry name" value="SULFOQUINOVOSIDASE"/>
    <property type="match status" value="1"/>
</dbReference>
<feature type="domain" description="Glycoside hydrolase family 31 TIM barrel" evidence="4">
    <location>
        <begin position="178"/>
        <end position="484"/>
    </location>
</feature>
<dbReference type="InterPro" id="IPR000322">
    <property type="entry name" value="Glyco_hydro_31_TIM"/>
</dbReference>
<dbReference type="EMBL" id="QJJK01000005">
    <property type="protein sequence ID" value="PXW58665.1"/>
    <property type="molecule type" value="Genomic_DNA"/>
</dbReference>
<accession>A0A2V3U6I0</accession>
<evidence type="ECO:0000313" key="7">
    <source>
        <dbReference type="Proteomes" id="UP000248021"/>
    </source>
</evidence>
<evidence type="ECO:0000256" key="3">
    <source>
        <dbReference type="SAM" id="MobiDB-lite"/>
    </source>
</evidence>
<dbReference type="GO" id="GO:0005975">
    <property type="term" value="P:carbohydrate metabolic process"/>
    <property type="evidence" value="ECO:0007669"/>
    <property type="project" value="InterPro"/>
</dbReference>
<dbReference type="Gene3D" id="2.60.40.1180">
    <property type="entry name" value="Golgi alpha-mannosidase II"/>
    <property type="match status" value="1"/>
</dbReference>
<evidence type="ECO:0000259" key="5">
    <source>
        <dbReference type="Pfam" id="PF21365"/>
    </source>
</evidence>
<feature type="domain" description="Glycosyl hydrolase family 31 C-terminal" evidence="5">
    <location>
        <begin position="496"/>
        <end position="581"/>
    </location>
</feature>
<name>A0A2V3U6I0_9HYPH</name>
<evidence type="ECO:0000259" key="4">
    <source>
        <dbReference type="Pfam" id="PF01055"/>
    </source>
</evidence>
<dbReference type="PANTHER" id="PTHR46959:SF2">
    <property type="entry name" value="SULFOQUINOVOSIDASE"/>
    <property type="match status" value="1"/>
</dbReference>
<comment type="similarity">
    <text evidence="1 2">Belongs to the glycosyl hydrolase 31 family.</text>
</comment>
<dbReference type="SUPFAM" id="SSF51011">
    <property type="entry name" value="Glycosyl hydrolase domain"/>
    <property type="match status" value="1"/>
</dbReference>
<keyword evidence="2 6" id="KW-0378">Hydrolase</keyword>
<dbReference type="InterPro" id="IPR052990">
    <property type="entry name" value="Sulfoquinovosidase_GH31"/>
</dbReference>
<feature type="region of interest" description="Disordered" evidence="3">
    <location>
        <begin position="1"/>
        <end position="23"/>
    </location>
</feature>
<dbReference type="SUPFAM" id="SSF51445">
    <property type="entry name" value="(Trans)glycosidases"/>
    <property type="match status" value="1"/>
</dbReference>
<protein>
    <submittedName>
        <fullName evidence="6">Alpha-D-xyloside xylohydrolase</fullName>
    </submittedName>
</protein>
<evidence type="ECO:0000256" key="2">
    <source>
        <dbReference type="RuleBase" id="RU361185"/>
    </source>
</evidence>
<dbReference type="Pfam" id="PF01055">
    <property type="entry name" value="Glyco_hydro_31_2nd"/>
    <property type="match status" value="1"/>
</dbReference>
<dbReference type="Gene3D" id="3.20.20.80">
    <property type="entry name" value="Glycosidases"/>
    <property type="match status" value="1"/>
</dbReference>
<dbReference type="Pfam" id="PF21365">
    <property type="entry name" value="Glyco_hydro_31_3rd"/>
    <property type="match status" value="1"/>
</dbReference>
<dbReference type="CDD" id="cd14752">
    <property type="entry name" value="GH31_N"/>
    <property type="match status" value="1"/>
</dbReference>
<dbReference type="InterPro" id="IPR017853">
    <property type="entry name" value="GH"/>
</dbReference>
<keyword evidence="7" id="KW-1185">Reference proteome</keyword>
<dbReference type="Proteomes" id="UP000248021">
    <property type="component" value="Unassembled WGS sequence"/>
</dbReference>
<dbReference type="SUPFAM" id="SSF74650">
    <property type="entry name" value="Galactose mutarotase-like"/>
    <property type="match status" value="1"/>
</dbReference>
<proteinExistence type="inferred from homology"/>
<dbReference type="InterPro" id="IPR013780">
    <property type="entry name" value="Glyco_hydro_b"/>
</dbReference>
<dbReference type="GO" id="GO:0030246">
    <property type="term" value="F:carbohydrate binding"/>
    <property type="evidence" value="ECO:0007669"/>
    <property type="project" value="InterPro"/>
</dbReference>
<dbReference type="AlphaFoldDB" id="A0A2V3U6I0"/>
<reference evidence="6 7" key="1">
    <citation type="submission" date="2018-05" db="EMBL/GenBank/DDBJ databases">
        <title>Genomic Encyclopedia of Type Strains, Phase IV (KMG-IV): sequencing the most valuable type-strain genomes for metagenomic binning, comparative biology and taxonomic classification.</title>
        <authorList>
            <person name="Goeker M."/>
        </authorList>
    </citation>
    <scope>NUCLEOTIDE SEQUENCE [LARGE SCALE GENOMIC DNA]</scope>
    <source>
        <strain evidence="6 7">DSM 6462</strain>
    </source>
</reference>
<dbReference type="OrthoDB" id="176168at2"/>
<sequence>MPDTRPNSAAGVSHASAPHHPVSVGWRTAGGSWTTMPFAEAGSAVSVTERPGGGARITVTRAGAAAVEIAFAVPTKFQAFGGGERFETLDLRGQSVRYYLENFGLGNGTYLPSPWIATTLGYSLFLPDEAPAVFHIAAPFDPHVLRVQVEGESLTLDIDRGGLAELYAALIARIGPPLMPDAHFFGLWKAGDWRYENAATVAADVAGHVGLDLPMAIKLIDAYWASEVHSFAFDTGKYPDACGMVSDMARDGTGIYLWLCPWVVVGTKSFEFAKARGYVIVDRHGELITRRPGANPNVVAALIDFSNPEASAWWSGNLRGLVKQGIVGFKADFGEQLPEHAVLHSGETGGRAHNAFVRYYLEATIAAFDGKTPAIISRSGSPRVRAPIWSGDQTSDFCPKTGLPSAIRAVQSANLSGWSFIGSDLGGYFGTPTPQVFARWTQFACFTPLMMLHGLGCREPWDMDAGSAAVYADYARLHLALRPVFEQYGREAAGGGLPLLRMMPLAFPEIDWSGINDWDQQFMLGPDILVAPVAFYGNTRAVYLPAGDWYDVLAGEWVSGPAWRVHDVPLDRMPLFLRDGARLTLAADAAHGTALGLIAVNPDRHSSVDAAHGFAPDWRVDHIGIVGARGRVAPQSSTADQPAMAEAIGGWFSQDIAWLSPDALIKVNPG</sequence>
<dbReference type="InterPro" id="IPR011013">
    <property type="entry name" value="Gal_mutarotase_sf_dom"/>
</dbReference>
<gene>
    <name evidence="6" type="ORF">C7450_10511</name>
</gene>
<dbReference type="InterPro" id="IPR048395">
    <property type="entry name" value="Glyco_hydro_31_C"/>
</dbReference>
<organism evidence="6 7">
    <name type="scientific">Chelatococcus asaccharovorans</name>
    <dbReference type="NCBI Taxonomy" id="28210"/>
    <lineage>
        <taxon>Bacteria</taxon>
        <taxon>Pseudomonadati</taxon>
        <taxon>Pseudomonadota</taxon>
        <taxon>Alphaproteobacteria</taxon>
        <taxon>Hyphomicrobiales</taxon>
        <taxon>Chelatococcaceae</taxon>
        <taxon>Chelatococcus</taxon>
    </lineage>
</organism>
<evidence type="ECO:0000256" key="1">
    <source>
        <dbReference type="ARBA" id="ARBA00007806"/>
    </source>
</evidence>
<dbReference type="RefSeq" id="WP_110374760.1">
    <property type="nucleotide sequence ID" value="NZ_JAHBRY010000001.1"/>
</dbReference>